<comment type="caution">
    <text evidence="3">The sequence shown here is derived from an EMBL/GenBank/DDBJ whole genome shotgun (WGS) entry which is preliminary data.</text>
</comment>
<evidence type="ECO:0000313" key="3">
    <source>
        <dbReference type="EMBL" id="KAK4423789.1"/>
    </source>
</evidence>
<name>A0AAE1Y4X9_9LAMI</name>
<feature type="region of interest" description="Disordered" evidence="1">
    <location>
        <begin position="59"/>
        <end position="104"/>
    </location>
</feature>
<evidence type="ECO:0000313" key="4">
    <source>
        <dbReference type="Proteomes" id="UP001293254"/>
    </source>
</evidence>
<dbReference type="PANTHER" id="PTHR34277:SF2">
    <property type="entry name" value="CLAVATA3_ESR (CLE)-RELATED PROTEIN 26"/>
    <property type="match status" value="1"/>
</dbReference>
<protein>
    <recommendedName>
        <fullName evidence="5">CLAVATA3/ESR (CLE)-related protein 25-like</fullName>
    </recommendedName>
</protein>
<keyword evidence="2" id="KW-0732">Signal</keyword>
<feature type="signal peptide" evidence="2">
    <location>
        <begin position="1"/>
        <end position="26"/>
    </location>
</feature>
<accession>A0AAE1Y4X9</accession>
<dbReference type="AlphaFoldDB" id="A0AAE1Y4X9"/>
<gene>
    <name evidence="3" type="ORF">Salat_1961800</name>
</gene>
<dbReference type="InterPro" id="IPR039316">
    <property type="entry name" value="CLE25/26"/>
</dbReference>
<feature type="chain" id="PRO_5042216343" description="CLAVATA3/ESR (CLE)-related protein 25-like" evidence="2">
    <location>
        <begin position="27"/>
        <end position="104"/>
    </location>
</feature>
<dbReference type="PANTHER" id="PTHR34277">
    <property type="entry name" value="CLAVATA3/ESR (CLE)-RELATED PROTEIN 26"/>
    <property type="match status" value="1"/>
</dbReference>
<dbReference type="Proteomes" id="UP001293254">
    <property type="component" value="Unassembled WGS sequence"/>
</dbReference>
<evidence type="ECO:0000256" key="1">
    <source>
        <dbReference type="SAM" id="MobiDB-lite"/>
    </source>
</evidence>
<organism evidence="3 4">
    <name type="scientific">Sesamum alatum</name>
    <dbReference type="NCBI Taxonomy" id="300844"/>
    <lineage>
        <taxon>Eukaryota</taxon>
        <taxon>Viridiplantae</taxon>
        <taxon>Streptophyta</taxon>
        <taxon>Embryophyta</taxon>
        <taxon>Tracheophyta</taxon>
        <taxon>Spermatophyta</taxon>
        <taxon>Magnoliopsida</taxon>
        <taxon>eudicotyledons</taxon>
        <taxon>Gunneridae</taxon>
        <taxon>Pentapetalae</taxon>
        <taxon>asterids</taxon>
        <taxon>lamiids</taxon>
        <taxon>Lamiales</taxon>
        <taxon>Pedaliaceae</taxon>
        <taxon>Sesamum</taxon>
    </lineage>
</organism>
<evidence type="ECO:0000256" key="2">
    <source>
        <dbReference type="SAM" id="SignalP"/>
    </source>
</evidence>
<evidence type="ECO:0008006" key="5">
    <source>
        <dbReference type="Google" id="ProtNLM"/>
    </source>
</evidence>
<sequence>MSSSSMLLKVFLRLLLLVGVFQFLIAAEEGGRKLKDDVIVGIRENEIMRDVSKFDLNYSNSKRKVPNGPDPIHNRRAGSSRQPPGQARNGRSSTNQSKISGDKP</sequence>
<keyword evidence="4" id="KW-1185">Reference proteome</keyword>
<dbReference type="EMBL" id="JACGWO010000007">
    <property type="protein sequence ID" value="KAK4423789.1"/>
    <property type="molecule type" value="Genomic_DNA"/>
</dbReference>
<feature type="compositionally biased region" description="Polar residues" evidence="1">
    <location>
        <begin position="77"/>
        <end position="104"/>
    </location>
</feature>
<reference evidence="3" key="1">
    <citation type="submission" date="2020-06" db="EMBL/GenBank/DDBJ databases">
        <authorList>
            <person name="Li T."/>
            <person name="Hu X."/>
            <person name="Zhang T."/>
            <person name="Song X."/>
            <person name="Zhang H."/>
            <person name="Dai N."/>
            <person name="Sheng W."/>
            <person name="Hou X."/>
            <person name="Wei L."/>
        </authorList>
    </citation>
    <scope>NUCLEOTIDE SEQUENCE</scope>
    <source>
        <strain evidence="3">3651</strain>
        <tissue evidence="3">Leaf</tissue>
    </source>
</reference>
<reference evidence="3" key="2">
    <citation type="journal article" date="2024" name="Plant">
        <title>Genomic evolution and insights into agronomic trait innovations of Sesamum species.</title>
        <authorList>
            <person name="Miao H."/>
            <person name="Wang L."/>
            <person name="Qu L."/>
            <person name="Liu H."/>
            <person name="Sun Y."/>
            <person name="Le M."/>
            <person name="Wang Q."/>
            <person name="Wei S."/>
            <person name="Zheng Y."/>
            <person name="Lin W."/>
            <person name="Duan Y."/>
            <person name="Cao H."/>
            <person name="Xiong S."/>
            <person name="Wang X."/>
            <person name="Wei L."/>
            <person name="Li C."/>
            <person name="Ma Q."/>
            <person name="Ju M."/>
            <person name="Zhao R."/>
            <person name="Li G."/>
            <person name="Mu C."/>
            <person name="Tian Q."/>
            <person name="Mei H."/>
            <person name="Zhang T."/>
            <person name="Gao T."/>
            <person name="Zhang H."/>
        </authorList>
    </citation>
    <scope>NUCLEOTIDE SEQUENCE</scope>
    <source>
        <strain evidence="3">3651</strain>
    </source>
</reference>
<proteinExistence type="predicted"/>